<dbReference type="InterPro" id="IPR003352">
    <property type="entry name" value="PTS_EIIC"/>
</dbReference>
<gene>
    <name evidence="11" type="ORF">FC78_GL002152</name>
</gene>
<evidence type="ECO:0000256" key="4">
    <source>
        <dbReference type="ARBA" id="ARBA00022597"/>
    </source>
</evidence>
<comment type="subcellular location">
    <subcellularLocation>
        <location evidence="1">Cell membrane</location>
        <topology evidence="1">Multi-pass membrane protein</topology>
    </subcellularLocation>
</comment>
<dbReference type="PANTHER" id="PTHR33989:SF4">
    <property type="entry name" value="PTS SYSTEM N,N'-DIACETYLCHITOBIOSE-SPECIFIC EIIC COMPONENT"/>
    <property type="match status" value="1"/>
</dbReference>
<name>A0A0R1KII1_9LACO</name>
<evidence type="ECO:0000313" key="11">
    <source>
        <dbReference type="EMBL" id="KRK83341.1"/>
    </source>
</evidence>
<proteinExistence type="predicted"/>
<feature type="transmembrane region" description="Helical" evidence="9">
    <location>
        <begin position="132"/>
        <end position="153"/>
    </location>
</feature>
<comment type="function">
    <text evidence="8">The phosphoenolpyruvate-dependent sugar phosphotransferase system (PTS), a major carbohydrate active -transport system, catalyzes the phosphorylation of incoming sugar substrates concomitant with their translocation across the cell membrane.</text>
</comment>
<feature type="transmembrane region" description="Helical" evidence="9">
    <location>
        <begin position="208"/>
        <end position="227"/>
    </location>
</feature>
<evidence type="ECO:0000256" key="2">
    <source>
        <dbReference type="ARBA" id="ARBA00022448"/>
    </source>
</evidence>
<feature type="transmembrane region" description="Helical" evidence="9">
    <location>
        <begin position="165"/>
        <end position="188"/>
    </location>
</feature>
<dbReference type="PIRSF" id="PIRSF006351">
    <property type="entry name" value="PTS_EIIC-Cellobiose"/>
    <property type="match status" value="1"/>
</dbReference>
<keyword evidence="3 8" id="KW-1003">Cell membrane</keyword>
<dbReference type="GO" id="GO:0009401">
    <property type="term" value="P:phosphoenolpyruvate-dependent sugar phosphotransferase system"/>
    <property type="evidence" value="ECO:0007669"/>
    <property type="project" value="InterPro"/>
</dbReference>
<dbReference type="Pfam" id="PF02378">
    <property type="entry name" value="PTS_EIIC"/>
    <property type="match status" value="1"/>
</dbReference>
<sequence length="413" mass="45773">MVTRLLNSFAQIRNTKVASAVRNTLTLLFPIMLLGSFADVIKFAFLTKTGYMAQMFGITNWLPYSRELSWVMEVIFHCTIDMIALYAAYGIAYFTAKEYKKDGASAGAIGLLSFLIISYQPTEDGLPNFSRFFMSQGMLIALIIGYLCGRLWVSFDNSKIQQRYKIIIPVFIVLLVSAILNLAGLFVVKLEIPTYVASFVTEHSPFNSLVYVLGMGFLTDLLSWMAVGGPFSNNPTFNDAPSMANMNAALKAGSSWNVPYKFTDTTLFHSFANFGGSGVMIALIIAILIFSKKNRNRNVAKWSIFPAVFNSHYSMMLGIPVLFNPVFLVPFLITPLFNMIVAAIFILLHWMPVAAYPVPLGTPGPLIAFIGTNGNWITLALGAILLVIDVLIYMPFVKLSDRISQRAGDINEN</sequence>
<reference evidence="11 12" key="1">
    <citation type="journal article" date="2015" name="Genome Announc.">
        <title>Expanding the biotechnology potential of lactobacilli through comparative genomics of 213 strains and associated genera.</title>
        <authorList>
            <person name="Sun Z."/>
            <person name="Harris H.M."/>
            <person name="McCann A."/>
            <person name="Guo C."/>
            <person name="Argimon S."/>
            <person name="Zhang W."/>
            <person name="Yang X."/>
            <person name="Jeffery I.B."/>
            <person name="Cooney J.C."/>
            <person name="Kagawa T.F."/>
            <person name="Liu W."/>
            <person name="Song Y."/>
            <person name="Salvetti E."/>
            <person name="Wrobel A."/>
            <person name="Rasinkangas P."/>
            <person name="Parkhill J."/>
            <person name="Rea M.C."/>
            <person name="O'Sullivan O."/>
            <person name="Ritari J."/>
            <person name="Douillard F.P."/>
            <person name="Paul Ross R."/>
            <person name="Yang R."/>
            <person name="Briner A.E."/>
            <person name="Felis G.E."/>
            <person name="de Vos W.M."/>
            <person name="Barrangou R."/>
            <person name="Klaenhammer T.R."/>
            <person name="Caufield P.W."/>
            <person name="Cui Y."/>
            <person name="Zhang H."/>
            <person name="O'Toole P.W."/>
        </authorList>
    </citation>
    <scope>NUCLEOTIDE SEQUENCE [LARGE SCALE GENOMIC DNA]</scope>
    <source>
        <strain evidence="11 12">DSM 19674</strain>
    </source>
</reference>
<keyword evidence="6 9" id="KW-1133">Transmembrane helix</keyword>
<feature type="transmembrane region" description="Helical" evidence="9">
    <location>
        <begin position="103"/>
        <end position="120"/>
    </location>
</feature>
<evidence type="ECO:0000256" key="8">
    <source>
        <dbReference type="PIRNR" id="PIRNR006351"/>
    </source>
</evidence>
<evidence type="ECO:0000256" key="6">
    <source>
        <dbReference type="ARBA" id="ARBA00022989"/>
    </source>
</evidence>
<feature type="domain" description="PTS EIIC type-3" evidence="10">
    <location>
        <begin position="1"/>
        <end position="396"/>
    </location>
</feature>
<dbReference type="PROSITE" id="PS51105">
    <property type="entry name" value="PTS_EIIC_TYPE_3"/>
    <property type="match status" value="1"/>
</dbReference>
<evidence type="ECO:0000313" key="12">
    <source>
        <dbReference type="Proteomes" id="UP000051515"/>
    </source>
</evidence>
<organism evidence="11 12">
    <name type="scientific">Companilactobacillus bobalius DSM 19674</name>
    <dbReference type="NCBI Taxonomy" id="1423788"/>
    <lineage>
        <taxon>Bacteria</taxon>
        <taxon>Bacillati</taxon>
        <taxon>Bacillota</taxon>
        <taxon>Bacilli</taxon>
        <taxon>Lactobacillales</taxon>
        <taxon>Lactobacillaceae</taxon>
        <taxon>Companilactobacillus</taxon>
        <taxon>Companilactobacillus bobalius</taxon>
    </lineage>
</organism>
<feature type="transmembrane region" description="Helical" evidence="9">
    <location>
        <begin position="376"/>
        <end position="396"/>
    </location>
</feature>
<evidence type="ECO:0000256" key="3">
    <source>
        <dbReference type="ARBA" id="ARBA00022475"/>
    </source>
</evidence>
<feature type="transmembrane region" description="Helical" evidence="9">
    <location>
        <begin position="336"/>
        <end position="356"/>
    </location>
</feature>
<keyword evidence="7 8" id="KW-0472">Membrane</keyword>
<dbReference type="RefSeq" id="WP_056952823.1">
    <property type="nucleotide sequence ID" value="NZ_AZDY01000037.1"/>
</dbReference>
<evidence type="ECO:0000256" key="1">
    <source>
        <dbReference type="ARBA" id="ARBA00004651"/>
    </source>
</evidence>
<dbReference type="InterPro" id="IPR051088">
    <property type="entry name" value="PTS_Sugar-EIIC/EIIB"/>
</dbReference>
<feature type="transmembrane region" description="Helical" evidence="9">
    <location>
        <begin position="311"/>
        <end position="329"/>
    </location>
</feature>
<dbReference type="EMBL" id="AZDY01000037">
    <property type="protein sequence ID" value="KRK83341.1"/>
    <property type="molecule type" value="Genomic_DNA"/>
</dbReference>
<dbReference type="STRING" id="1423788.FC78_GL002152"/>
<feature type="transmembrane region" description="Helical" evidence="9">
    <location>
        <begin position="271"/>
        <end position="291"/>
    </location>
</feature>
<keyword evidence="4 8" id="KW-0762">Sugar transport</keyword>
<dbReference type="OrthoDB" id="1651152at2"/>
<feature type="transmembrane region" description="Helical" evidence="9">
    <location>
        <begin position="21"/>
        <end position="45"/>
    </location>
</feature>
<keyword evidence="5 9" id="KW-0812">Transmembrane</keyword>
<evidence type="ECO:0000256" key="7">
    <source>
        <dbReference type="ARBA" id="ARBA00023136"/>
    </source>
</evidence>
<dbReference type="AlphaFoldDB" id="A0A0R1KII1"/>
<dbReference type="InterPro" id="IPR004796">
    <property type="entry name" value="PTS_IIC_cello"/>
</dbReference>
<dbReference type="Proteomes" id="UP000051515">
    <property type="component" value="Unassembled WGS sequence"/>
</dbReference>
<dbReference type="GO" id="GO:0008982">
    <property type="term" value="F:protein-N(PI)-phosphohistidine-sugar phosphotransferase activity"/>
    <property type="evidence" value="ECO:0007669"/>
    <property type="project" value="UniProtKB-UniRule"/>
</dbReference>
<feature type="transmembrane region" description="Helical" evidence="9">
    <location>
        <begin position="74"/>
        <end position="96"/>
    </location>
</feature>
<dbReference type="InterPro" id="IPR004501">
    <property type="entry name" value="PTS_EIIC_3"/>
</dbReference>
<keyword evidence="12" id="KW-1185">Reference proteome</keyword>
<dbReference type="GO" id="GO:0005886">
    <property type="term" value="C:plasma membrane"/>
    <property type="evidence" value="ECO:0007669"/>
    <property type="project" value="UniProtKB-SubCell"/>
</dbReference>
<accession>A0A0R1KII1</accession>
<evidence type="ECO:0000256" key="5">
    <source>
        <dbReference type="ARBA" id="ARBA00022692"/>
    </source>
</evidence>
<comment type="caution">
    <text evidence="11">The sequence shown here is derived from an EMBL/GenBank/DDBJ whole genome shotgun (WGS) entry which is preliminary data.</text>
</comment>
<evidence type="ECO:0000256" key="9">
    <source>
        <dbReference type="SAM" id="Phobius"/>
    </source>
</evidence>
<dbReference type="GO" id="GO:1902815">
    <property type="term" value="P:N,N'-diacetylchitobiose import"/>
    <property type="evidence" value="ECO:0007669"/>
    <property type="project" value="TreeGrafter"/>
</dbReference>
<dbReference type="PATRIC" id="fig|1423788.3.peg.2220"/>
<dbReference type="PANTHER" id="PTHR33989">
    <property type="match status" value="1"/>
</dbReference>
<keyword evidence="2 8" id="KW-0813">Transport</keyword>
<evidence type="ECO:0000259" key="10">
    <source>
        <dbReference type="PROSITE" id="PS51105"/>
    </source>
</evidence>
<protein>
    <recommendedName>
        <fullName evidence="8">Permease IIC component</fullName>
    </recommendedName>
</protein>